<organism evidence="3 4">
    <name type="scientific">Amycolatopsis rhabdoformis</name>
    <dbReference type="NCBI Taxonomy" id="1448059"/>
    <lineage>
        <taxon>Bacteria</taxon>
        <taxon>Bacillati</taxon>
        <taxon>Actinomycetota</taxon>
        <taxon>Actinomycetes</taxon>
        <taxon>Pseudonocardiales</taxon>
        <taxon>Pseudonocardiaceae</taxon>
        <taxon>Amycolatopsis</taxon>
    </lineage>
</organism>
<dbReference type="InterPro" id="IPR029058">
    <property type="entry name" value="AB_hydrolase_fold"/>
</dbReference>
<keyword evidence="4" id="KW-1185">Reference proteome</keyword>
<evidence type="ECO:0000313" key="4">
    <source>
        <dbReference type="Proteomes" id="UP001330812"/>
    </source>
</evidence>
<evidence type="ECO:0000259" key="2">
    <source>
        <dbReference type="Pfam" id="PF20434"/>
    </source>
</evidence>
<dbReference type="InterPro" id="IPR050300">
    <property type="entry name" value="GDXG_lipolytic_enzyme"/>
</dbReference>
<name>A0ABZ1IFR5_9PSEU</name>
<reference evidence="3 4" key="1">
    <citation type="journal article" date="2015" name="Int. J. Syst. Evol. Microbiol.">
        <title>Amycolatopsis rhabdoformis sp. nov., an actinomycete isolated from a tropical forest soil.</title>
        <authorList>
            <person name="Souza W.R."/>
            <person name="Silva R.E."/>
            <person name="Goodfellow M."/>
            <person name="Busarakam K."/>
            <person name="Figueiro F.S."/>
            <person name="Ferreira D."/>
            <person name="Rodrigues-Filho E."/>
            <person name="Moraes L.A.B."/>
            <person name="Zucchi T.D."/>
        </authorList>
    </citation>
    <scope>NUCLEOTIDE SEQUENCE [LARGE SCALE GENOMIC DNA]</scope>
    <source>
        <strain evidence="3 4">NCIMB 14900</strain>
    </source>
</reference>
<dbReference type="GO" id="GO:0016787">
    <property type="term" value="F:hydrolase activity"/>
    <property type="evidence" value="ECO:0007669"/>
    <property type="project" value="UniProtKB-KW"/>
</dbReference>
<evidence type="ECO:0000256" key="1">
    <source>
        <dbReference type="ARBA" id="ARBA00022801"/>
    </source>
</evidence>
<dbReference type="RefSeq" id="WP_326835584.1">
    <property type="nucleotide sequence ID" value="NZ_CP142149.1"/>
</dbReference>
<accession>A0ABZ1IFR5</accession>
<dbReference type="Proteomes" id="UP001330812">
    <property type="component" value="Chromosome"/>
</dbReference>
<sequence length="247" mass="25501">MDLSVRYGPEPDQLADVFLPATTTPAPLVVLLHGGSWRPEVDRGYVEPLARGLARDGFAVANVEYRRPGAGGGWPETFTDTGLAVDTVPGLIEAAAPGRVDPKRLVVLGHSAGGTLALWAAHRPGAPGVVALAPVAGLADAHRRDPEGPVEQLLGGGPDEVPDRYAEVDPTALGTPPGPVVVFHGEVDSALPVRLSREYAAATGAELVLVPGADHLDVVVADGPAWPALVDAITKLSTVEVSTVERS</sequence>
<dbReference type="Gene3D" id="3.40.50.1820">
    <property type="entry name" value="alpha/beta hydrolase"/>
    <property type="match status" value="1"/>
</dbReference>
<feature type="domain" description="BD-FAE-like" evidence="2">
    <location>
        <begin position="16"/>
        <end position="199"/>
    </location>
</feature>
<protein>
    <submittedName>
        <fullName evidence="3">Alpha/beta hydrolase</fullName>
    </submittedName>
</protein>
<dbReference type="PANTHER" id="PTHR48081">
    <property type="entry name" value="AB HYDROLASE SUPERFAMILY PROTEIN C4A8.06C"/>
    <property type="match status" value="1"/>
</dbReference>
<gene>
    <name evidence="3" type="ORF">VSH64_11750</name>
</gene>
<dbReference type="EMBL" id="CP142149">
    <property type="protein sequence ID" value="WSE32777.1"/>
    <property type="molecule type" value="Genomic_DNA"/>
</dbReference>
<dbReference type="InterPro" id="IPR049492">
    <property type="entry name" value="BD-FAE-like_dom"/>
</dbReference>
<dbReference type="SUPFAM" id="SSF53474">
    <property type="entry name" value="alpha/beta-Hydrolases"/>
    <property type="match status" value="1"/>
</dbReference>
<keyword evidence="1 3" id="KW-0378">Hydrolase</keyword>
<dbReference type="Pfam" id="PF20434">
    <property type="entry name" value="BD-FAE"/>
    <property type="match status" value="1"/>
</dbReference>
<evidence type="ECO:0000313" key="3">
    <source>
        <dbReference type="EMBL" id="WSE32777.1"/>
    </source>
</evidence>
<proteinExistence type="predicted"/>